<dbReference type="Gene3D" id="3.30.420.10">
    <property type="entry name" value="Ribonuclease H-like superfamily/Ribonuclease H"/>
    <property type="match status" value="1"/>
</dbReference>
<dbReference type="Pfam" id="PF19259">
    <property type="entry name" value="Ty3_capsid"/>
    <property type="match status" value="1"/>
</dbReference>
<dbReference type="SMART" id="SM00343">
    <property type="entry name" value="ZnF_C2HC"/>
    <property type="match status" value="2"/>
</dbReference>
<evidence type="ECO:0000259" key="11">
    <source>
        <dbReference type="PROSITE" id="PS50994"/>
    </source>
</evidence>
<evidence type="ECO:0000256" key="8">
    <source>
        <dbReference type="PROSITE-ProRule" id="PRU00047"/>
    </source>
</evidence>
<dbReference type="InterPro" id="IPR043502">
    <property type="entry name" value="DNA/RNA_pol_sf"/>
</dbReference>
<keyword evidence="13" id="KW-1185">Reference proteome</keyword>
<evidence type="ECO:0000259" key="9">
    <source>
        <dbReference type="PROSITE" id="PS50158"/>
    </source>
</evidence>
<dbReference type="Pfam" id="PF00078">
    <property type="entry name" value="RVT_1"/>
    <property type="match status" value="1"/>
</dbReference>
<dbReference type="EMBL" id="BQNB010008970">
    <property type="protein sequence ID" value="GJS56922.1"/>
    <property type="molecule type" value="Genomic_DNA"/>
</dbReference>
<name>A0ABQ4WVK0_9ASTR</name>
<dbReference type="PANTHER" id="PTHR37984:SF5">
    <property type="entry name" value="PROTEIN NYNRIN-LIKE"/>
    <property type="match status" value="1"/>
</dbReference>
<protein>
    <recommendedName>
        <fullName evidence="1">RNA-directed DNA polymerase</fullName>
        <ecNumber evidence="1">2.7.7.49</ecNumber>
    </recommendedName>
</protein>
<evidence type="ECO:0000256" key="5">
    <source>
        <dbReference type="ARBA" id="ARBA00022759"/>
    </source>
</evidence>
<evidence type="ECO:0000256" key="7">
    <source>
        <dbReference type="ARBA" id="ARBA00022918"/>
    </source>
</evidence>
<dbReference type="Gene3D" id="1.10.340.70">
    <property type="match status" value="1"/>
</dbReference>
<keyword evidence="7 12" id="KW-0695">RNA-directed DNA polymerase</keyword>
<dbReference type="Pfam" id="PF17921">
    <property type="entry name" value="Integrase_H2C2"/>
    <property type="match status" value="1"/>
</dbReference>
<evidence type="ECO:0000256" key="6">
    <source>
        <dbReference type="ARBA" id="ARBA00022801"/>
    </source>
</evidence>
<accession>A0ABQ4WVK0</accession>
<dbReference type="InterPro" id="IPR050951">
    <property type="entry name" value="Retrovirus_Pol_polyprotein"/>
</dbReference>
<proteinExistence type="predicted"/>
<dbReference type="Proteomes" id="UP001151760">
    <property type="component" value="Unassembled WGS sequence"/>
</dbReference>
<evidence type="ECO:0000256" key="2">
    <source>
        <dbReference type="ARBA" id="ARBA00022679"/>
    </source>
</evidence>
<reference evidence="12" key="2">
    <citation type="submission" date="2022-01" db="EMBL/GenBank/DDBJ databases">
        <authorList>
            <person name="Yamashiro T."/>
            <person name="Shiraishi A."/>
            <person name="Satake H."/>
            <person name="Nakayama K."/>
        </authorList>
    </citation>
    <scope>NUCLEOTIDE SEQUENCE</scope>
</reference>
<dbReference type="PROSITE" id="PS50994">
    <property type="entry name" value="INTEGRASE"/>
    <property type="match status" value="1"/>
</dbReference>
<dbReference type="InterPro" id="IPR036397">
    <property type="entry name" value="RNaseH_sf"/>
</dbReference>
<dbReference type="SUPFAM" id="SSF56672">
    <property type="entry name" value="DNA/RNA polymerases"/>
    <property type="match status" value="1"/>
</dbReference>
<feature type="domain" description="Integrase catalytic" evidence="11">
    <location>
        <begin position="870"/>
        <end position="1028"/>
    </location>
</feature>
<dbReference type="InterPro" id="IPR021109">
    <property type="entry name" value="Peptidase_aspartic_dom_sf"/>
</dbReference>
<feature type="domain" description="CCHC-type" evidence="9">
    <location>
        <begin position="322"/>
        <end position="337"/>
    </location>
</feature>
<dbReference type="Gene3D" id="2.40.70.10">
    <property type="entry name" value="Acid Proteases"/>
    <property type="match status" value="1"/>
</dbReference>
<sequence length="1207" mass="138791">MKVRNPLKLEDETVPVVSMRIMPPKSAHMTQAAMQRMIKESVDAAIAVERERQAKVMNDASGSGPVRGQDTAPTVRECTFAGFMKCNPTVFCRVEGAIELQRWFEKTECVFGINECAEGKKVKFTVATLEGPTLTWWNSKVATLGLENVNQMPWTEMKQLMTTEFCSIEEIQHLMNELWNLKVTEYDIVAYTQRFNELALICPRMVEPERVKVDAYIRGLTDNIKGEVTSSKPANLSKAVRMAHKLMEQKSQARNERIMEGKKRKWDNHQGGNSSGKGIKRITHVKLFKITKSKCGKVRHKSRYCKEKNIATGANAQPIPTCYDCGEQGHTRNRCPKKVKQEEVGEVYGRAYAIKDAEAKGPNVVTGTLLLNNQYAFVLFDSGSNKSFVNTRFSSLLDIKPNKIEDSYEAELADGRVVSTNTVLKGCTLSLVNHIFEIDLMPIELGTFDVIIGMDWLVKCDAVIVCGEKVVRIPYENKTLIVEDVPVIRVFPKVFPEELPGLPPPRPVEFRIELVPGAAPVARALYRLAPSEMKDLLVQLQELLEKGFIRPSSSRIDDLFDQLQGSSIYSKIDLRSGYHQLHIKKEYIPITAFRTRYGHFKFQVMPFGLTNALAVFMDLMNRVCKPYLDKFVIVFIDDILVYSSDDEEHEKHLRIILELLKEEKLYAKFSKCDFWLDSVQFLGHVIDRSGVHVDPAKIEAIKSWAAPATPREGYGAVLMQREKVISYASRKLKVHEENYTTHDLELGAKELNLRQRRWIELLSDYDCEIRYHPGKVNVMADALSRKERDKPLRVRALMMTVYNDLLKQIREAQKEAMKKKNVRAENLGRLIKPIFKFHPDGTRRFGNRVWLPKYGGLRDFVMHESHKSKYSIHPGSDKMYQDLKLLYWWPNMKADIATYWEGITMDFGSRLPRTPSGYDTIWVIVDRLTKSTHFLPMKKMDSMEKLMRLYLKEIEALGTNLDMSTAYRPQTDGQSERTIQTLEDMLRACMIDFGSSWDRHLPLVEFSYNNSYHASIKAAPYEALYGRKCRSPVCWSEVGDSQLTGLELICDTTEKIVQIKNSLLAPRSHQKSYADKRLKPLEFEVGDMVLLKVSPWNCAVRFGKRGKYFSAEGEVVVPLEEIQLDDKLHMMEEPVEIIDREVKRLKQRRIPIVKVRWNSQRGPEFTWEREDQIKKKYPHLFISKDKAERVDEMSLVSGRHSLKVGRM</sequence>
<keyword evidence="2" id="KW-0808">Transferase</keyword>
<keyword evidence="8" id="KW-0479">Metal-binding</keyword>
<keyword evidence="8" id="KW-0863">Zinc-finger</keyword>
<comment type="caution">
    <text evidence="12">The sequence shown here is derived from an EMBL/GenBank/DDBJ whole genome shotgun (WGS) entry which is preliminary data.</text>
</comment>
<dbReference type="InterPro" id="IPR041373">
    <property type="entry name" value="RT_RNaseH"/>
</dbReference>
<gene>
    <name evidence="12" type="ORF">Tco_0651706</name>
</gene>
<dbReference type="CDD" id="cd01647">
    <property type="entry name" value="RT_LTR"/>
    <property type="match status" value="1"/>
</dbReference>
<evidence type="ECO:0000313" key="13">
    <source>
        <dbReference type="Proteomes" id="UP001151760"/>
    </source>
</evidence>
<dbReference type="InterPro" id="IPR043128">
    <property type="entry name" value="Rev_trsase/Diguanyl_cyclase"/>
</dbReference>
<reference evidence="12" key="1">
    <citation type="journal article" date="2022" name="Int. J. Mol. Sci.">
        <title>Draft Genome of Tanacetum Coccineum: Genomic Comparison of Closely Related Tanacetum-Family Plants.</title>
        <authorList>
            <person name="Yamashiro T."/>
            <person name="Shiraishi A."/>
            <person name="Nakayama K."/>
            <person name="Satake H."/>
        </authorList>
    </citation>
    <scope>NUCLEOTIDE SEQUENCE</scope>
</reference>
<dbReference type="PROSITE" id="PS50158">
    <property type="entry name" value="ZF_CCHC"/>
    <property type="match status" value="1"/>
</dbReference>
<dbReference type="InterPro" id="IPR001584">
    <property type="entry name" value="Integrase_cat-core"/>
</dbReference>
<dbReference type="GO" id="GO:0003964">
    <property type="term" value="F:RNA-directed DNA polymerase activity"/>
    <property type="evidence" value="ECO:0007669"/>
    <property type="project" value="UniProtKB-KW"/>
</dbReference>
<dbReference type="InterPro" id="IPR001878">
    <property type="entry name" value="Znf_CCHC"/>
</dbReference>
<dbReference type="SUPFAM" id="SSF50630">
    <property type="entry name" value="Acid proteases"/>
    <property type="match status" value="1"/>
</dbReference>
<organism evidence="12 13">
    <name type="scientific">Tanacetum coccineum</name>
    <dbReference type="NCBI Taxonomy" id="301880"/>
    <lineage>
        <taxon>Eukaryota</taxon>
        <taxon>Viridiplantae</taxon>
        <taxon>Streptophyta</taxon>
        <taxon>Embryophyta</taxon>
        <taxon>Tracheophyta</taxon>
        <taxon>Spermatophyta</taxon>
        <taxon>Magnoliopsida</taxon>
        <taxon>eudicotyledons</taxon>
        <taxon>Gunneridae</taxon>
        <taxon>Pentapetalae</taxon>
        <taxon>asterids</taxon>
        <taxon>campanulids</taxon>
        <taxon>Asterales</taxon>
        <taxon>Asteraceae</taxon>
        <taxon>Asteroideae</taxon>
        <taxon>Anthemideae</taxon>
        <taxon>Anthemidinae</taxon>
        <taxon>Tanacetum</taxon>
    </lineage>
</organism>
<dbReference type="EC" id="2.7.7.49" evidence="1"/>
<feature type="domain" description="Reverse transcriptase" evidence="10">
    <location>
        <begin position="496"/>
        <end position="686"/>
    </location>
</feature>
<dbReference type="InterPro" id="IPR045358">
    <property type="entry name" value="Ty3_capsid"/>
</dbReference>
<dbReference type="Gene3D" id="4.10.60.10">
    <property type="entry name" value="Zinc finger, CCHC-type"/>
    <property type="match status" value="1"/>
</dbReference>
<keyword evidence="4" id="KW-0540">Nuclease</keyword>
<dbReference type="InterPro" id="IPR012337">
    <property type="entry name" value="RNaseH-like_sf"/>
</dbReference>
<evidence type="ECO:0000256" key="4">
    <source>
        <dbReference type="ARBA" id="ARBA00022722"/>
    </source>
</evidence>
<keyword evidence="8" id="KW-0862">Zinc</keyword>
<dbReference type="PANTHER" id="PTHR37984">
    <property type="entry name" value="PROTEIN CBG26694"/>
    <property type="match status" value="1"/>
</dbReference>
<dbReference type="PROSITE" id="PS50878">
    <property type="entry name" value="RT_POL"/>
    <property type="match status" value="1"/>
</dbReference>
<dbReference type="Pfam" id="PF17917">
    <property type="entry name" value="RT_RNaseH"/>
    <property type="match status" value="1"/>
</dbReference>
<dbReference type="Gene3D" id="3.10.10.10">
    <property type="entry name" value="HIV Type 1 Reverse Transcriptase, subunit A, domain 1"/>
    <property type="match status" value="2"/>
</dbReference>
<dbReference type="Gene3D" id="3.30.70.270">
    <property type="match status" value="1"/>
</dbReference>
<dbReference type="InterPro" id="IPR000477">
    <property type="entry name" value="RT_dom"/>
</dbReference>
<keyword evidence="6" id="KW-0378">Hydrolase</keyword>
<evidence type="ECO:0000313" key="12">
    <source>
        <dbReference type="EMBL" id="GJS56922.1"/>
    </source>
</evidence>
<evidence type="ECO:0000256" key="1">
    <source>
        <dbReference type="ARBA" id="ARBA00012493"/>
    </source>
</evidence>
<dbReference type="Pfam" id="PF08284">
    <property type="entry name" value="RVP_2"/>
    <property type="match status" value="1"/>
</dbReference>
<keyword evidence="5" id="KW-0255">Endonuclease</keyword>
<dbReference type="CDD" id="cd09274">
    <property type="entry name" value="RNase_HI_RT_Ty3"/>
    <property type="match status" value="1"/>
</dbReference>
<dbReference type="CDD" id="cd00303">
    <property type="entry name" value="retropepsin_like"/>
    <property type="match status" value="1"/>
</dbReference>
<dbReference type="SUPFAM" id="SSF53098">
    <property type="entry name" value="Ribonuclease H-like"/>
    <property type="match status" value="1"/>
</dbReference>
<evidence type="ECO:0000256" key="3">
    <source>
        <dbReference type="ARBA" id="ARBA00022695"/>
    </source>
</evidence>
<keyword evidence="3" id="KW-0548">Nucleotidyltransferase</keyword>
<evidence type="ECO:0000259" key="10">
    <source>
        <dbReference type="PROSITE" id="PS50878"/>
    </source>
</evidence>
<dbReference type="InterPro" id="IPR041588">
    <property type="entry name" value="Integrase_H2C2"/>
</dbReference>